<reference evidence="1" key="1">
    <citation type="journal article" date="2023" name="G3 (Bethesda)">
        <title>A reference genome for the long-term kleptoplast-retaining sea slug Elysia crispata morphotype clarki.</title>
        <authorList>
            <person name="Eastman K.E."/>
            <person name="Pendleton A.L."/>
            <person name="Shaikh M.A."/>
            <person name="Suttiyut T."/>
            <person name="Ogas R."/>
            <person name="Tomko P."/>
            <person name="Gavelis G."/>
            <person name="Widhalm J.R."/>
            <person name="Wisecaver J.H."/>
        </authorList>
    </citation>
    <scope>NUCLEOTIDE SEQUENCE</scope>
    <source>
        <strain evidence="1">ECLA1</strain>
    </source>
</reference>
<dbReference type="EMBL" id="JAWDGP010002895">
    <property type="protein sequence ID" value="KAK3778799.1"/>
    <property type="molecule type" value="Genomic_DNA"/>
</dbReference>
<protein>
    <submittedName>
        <fullName evidence="1">Uncharacterized protein</fullName>
    </submittedName>
</protein>
<comment type="caution">
    <text evidence="1">The sequence shown here is derived from an EMBL/GenBank/DDBJ whole genome shotgun (WGS) entry which is preliminary data.</text>
</comment>
<name>A0AAE1DQ56_9GAST</name>
<accession>A0AAE1DQ56</accession>
<keyword evidence="2" id="KW-1185">Reference proteome</keyword>
<evidence type="ECO:0000313" key="1">
    <source>
        <dbReference type="EMBL" id="KAK3778799.1"/>
    </source>
</evidence>
<sequence>MMADDFPEEHLLHWTSPQARENQTGKVRVNFLIAQAWYQPYSPSVIKNVMSTAGNNATLAWSHHLIWLRQRPRGQ</sequence>
<dbReference type="Proteomes" id="UP001283361">
    <property type="component" value="Unassembled WGS sequence"/>
</dbReference>
<organism evidence="1 2">
    <name type="scientific">Elysia crispata</name>
    <name type="common">lettuce slug</name>
    <dbReference type="NCBI Taxonomy" id="231223"/>
    <lineage>
        <taxon>Eukaryota</taxon>
        <taxon>Metazoa</taxon>
        <taxon>Spiralia</taxon>
        <taxon>Lophotrochozoa</taxon>
        <taxon>Mollusca</taxon>
        <taxon>Gastropoda</taxon>
        <taxon>Heterobranchia</taxon>
        <taxon>Euthyneura</taxon>
        <taxon>Panpulmonata</taxon>
        <taxon>Sacoglossa</taxon>
        <taxon>Placobranchoidea</taxon>
        <taxon>Plakobranchidae</taxon>
        <taxon>Elysia</taxon>
    </lineage>
</organism>
<evidence type="ECO:0000313" key="2">
    <source>
        <dbReference type="Proteomes" id="UP001283361"/>
    </source>
</evidence>
<dbReference type="AlphaFoldDB" id="A0AAE1DQ56"/>
<gene>
    <name evidence="1" type="ORF">RRG08_013067</name>
</gene>
<proteinExistence type="predicted"/>